<reference evidence="1 2" key="1">
    <citation type="submission" date="2020-04" db="EMBL/GenBank/DDBJ databases">
        <authorList>
            <person name="Wallbank WR R."/>
            <person name="Pardo Diaz C."/>
            <person name="Kozak K."/>
            <person name="Martin S."/>
            <person name="Jiggins C."/>
            <person name="Moest M."/>
            <person name="Warren A I."/>
            <person name="Byers J.R.P. K."/>
            <person name="Montejo-Kovacevich G."/>
            <person name="Yen C E."/>
        </authorList>
    </citation>
    <scope>NUCLEOTIDE SEQUENCE [LARGE SCALE GENOMIC DNA]</scope>
</reference>
<evidence type="ECO:0000313" key="1">
    <source>
        <dbReference type="EMBL" id="CAB3224019.1"/>
    </source>
</evidence>
<protein>
    <submittedName>
        <fullName evidence="1">Uncharacterized protein</fullName>
    </submittedName>
</protein>
<proteinExistence type="predicted"/>
<dbReference type="OrthoDB" id="418748at2759"/>
<accession>A0A8S0Z0W6</accession>
<keyword evidence="2" id="KW-1185">Reference proteome</keyword>
<comment type="caution">
    <text evidence="1">The sequence shown here is derived from an EMBL/GenBank/DDBJ whole genome shotgun (WGS) entry which is preliminary data.</text>
</comment>
<name>A0A8S0Z0W6_ARCPL</name>
<dbReference type="Proteomes" id="UP000494106">
    <property type="component" value="Unassembled WGS sequence"/>
</dbReference>
<sequence length="118" mass="13242">MAAKRATKRAVARVRSGHLQPLHEKLEFSEWQNLIYKLARSRIKVAQDISKCRCVKDLGSDLLCKDGRSRRSPHEAWKAIGPCGVGTLSNLFNRVLFTGQISSQWRLSIITPVLKGKG</sequence>
<evidence type="ECO:0000313" key="2">
    <source>
        <dbReference type="Proteomes" id="UP000494106"/>
    </source>
</evidence>
<gene>
    <name evidence="1" type="ORF">APLA_LOCUS1914</name>
</gene>
<dbReference type="AlphaFoldDB" id="A0A8S0Z0W6"/>
<dbReference type="EMBL" id="CADEBC010000135">
    <property type="protein sequence ID" value="CAB3224019.1"/>
    <property type="molecule type" value="Genomic_DNA"/>
</dbReference>
<organism evidence="1 2">
    <name type="scientific">Arctia plantaginis</name>
    <name type="common">Wood tiger moth</name>
    <name type="synonym">Phalaena plantaginis</name>
    <dbReference type="NCBI Taxonomy" id="874455"/>
    <lineage>
        <taxon>Eukaryota</taxon>
        <taxon>Metazoa</taxon>
        <taxon>Ecdysozoa</taxon>
        <taxon>Arthropoda</taxon>
        <taxon>Hexapoda</taxon>
        <taxon>Insecta</taxon>
        <taxon>Pterygota</taxon>
        <taxon>Neoptera</taxon>
        <taxon>Endopterygota</taxon>
        <taxon>Lepidoptera</taxon>
        <taxon>Glossata</taxon>
        <taxon>Ditrysia</taxon>
        <taxon>Noctuoidea</taxon>
        <taxon>Erebidae</taxon>
        <taxon>Arctiinae</taxon>
        <taxon>Arctia</taxon>
    </lineage>
</organism>